<keyword evidence="3" id="KW-1185">Reference proteome</keyword>
<evidence type="ECO:0000313" key="2">
    <source>
        <dbReference type="EMBL" id="AOS44663.1"/>
    </source>
</evidence>
<dbReference type="Proteomes" id="UP000095228">
    <property type="component" value="Chromosome"/>
</dbReference>
<keyword evidence="1" id="KW-0472">Membrane</keyword>
<dbReference type="PANTHER" id="PTHR34219">
    <property type="entry name" value="IRON-REGULATED INNER MEMBRANE PROTEIN-RELATED"/>
    <property type="match status" value="1"/>
</dbReference>
<feature type="transmembrane region" description="Helical" evidence="1">
    <location>
        <begin position="195"/>
        <end position="214"/>
    </location>
</feature>
<protein>
    <recommendedName>
        <fullName evidence="4">PepSY-associated TM helix</fullName>
    </recommendedName>
</protein>
<feature type="transmembrane region" description="Helical" evidence="1">
    <location>
        <begin position="12"/>
        <end position="32"/>
    </location>
</feature>
<keyword evidence="1" id="KW-0812">Transmembrane</keyword>
<accession>A0A1D8AUV3</accession>
<feature type="transmembrane region" description="Helical" evidence="1">
    <location>
        <begin position="146"/>
        <end position="169"/>
    </location>
</feature>
<dbReference type="RefSeq" id="WP_069961895.1">
    <property type="nucleotide sequence ID" value="NZ_CP016094.1"/>
</dbReference>
<organism evidence="2 3">
    <name type="scientific">Lacunisphaera limnophila</name>
    <dbReference type="NCBI Taxonomy" id="1838286"/>
    <lineage>
        <taxon>Bacteria</taxon>
        <taxon>Pseudomonadati</taxon>
        <taxon>Verrucomicrobiota</taxon>
        <taxon>Opitutia</taxon>
        <taxon>Opitutales</taxon>
        <taxon>Opitutaceae</taxon>
        <taxon>Lacunisphaera</taxon>
    </lineage>
</organism>
<evidence type="ECO:0008006" key="4">
    <source>
        <dbReference type="Google" id="ProtNLM"/>
    </source>
</evidence>
<reference evidence="2 3" key="1">
    <citation type="submission" date="2016-06" db="EMBL/GenBank/DDBJ databases">
        <title>Three novel species with peptidoglycan cell walls form the new genus Lacunisphaera gen. nov. in the family Opitutaceae of the verrucomicrobial subdivision 4.</title>
        <authorList>
            <person name="Rast P."/>
            <person name="Gloeckner I."/>
            <person name="Jogler M."/>
            <person name="Boedeker C."/>
            <person name="Jeske O."/>
            <person name="Wiegand S."/>
            <person name="Reinhardt R."/>
            <person name="Schumann P."/>
            <person name="Rohde M."/>
            <person name="Spring S."/>
            <person name="Gloeckner F.O."/>
            <person name="Jogler C."/>
        </authorList>
    </citation>
    <scope>NUCLEOTIDE SEQUENCE [LARGE SCALE GENOMIC DNA]</scope>
    <source>
        <strain evidence="2 3">IG16b</strain>
    </source>
</reference>
<dbReference type="Pfam" id="PF03929">
    <property type="entry name" value="PepSY_TM"/>
    <property type="match status" value="1"/>
</dbReference>
<dbReference type="EMBL" id="CP016094">
    <property type="protein sequence ID" value="AOS44663.1"/>
    <property type="molecule type" value="Genomic_DNA"/>
</dbReference>
<proteinExistence type="predicted"/>
<keyword evidence="1" id="KW-1133">Transmembrane helix</keyword>
<dbReference type="STRING" id="1838286.Verru16b_01730"/>
<feature type="transmembrane region" description="Helical" evidence="1">
    <location>
        <begin position="336"/>
        <end position="358"/>
    </location>
</feature>
<dbReference type="PATRIC" id="fig|1838286.3.peg.1742"/>
<dbReference type="InterPro" id="IPR005625">
    <property type="entry name" value="PepSY-ass_TM"/>
</dbReference>
<gene>
    <name evidence="2" type="ORF">Verru16b_01730</name>
</gene>
<dbReference type="AlphaFoldDB" id="A0A1D8AUV3"/>
<evidence type="ECO:0000256" key="1">
    <source>
        <dbReference type="SAM" id="Phobius"/>
    </source>
</evidence>
<name>A0A1D8AUV3_9BACT</name>
<dbReference type="OrthoDB" id="9776609at2"/>
<dbReference type="KEGG" id="obg:Verru16b_01730"/>
<dbReference type="PANTHER" id="PTHR34219:SF8">
    <property type="entry name" value="PEPSY DOMAIN-CONTAINING PROTEIN"/>
    <property type="match status" value="1"/>
</dbReference>
<sequence length="376" mass="42060">MRKRLWQLHSWLGLAAGLGLLVIGLTGSLLIFHEELELIFNPGMVRVEPTPAGRPDVRRSDRLPLDTLLRHAQRQLPGHEVTGWLPQYEAPHLADMLYVIERGNNVWLVATLDPYTGKLLASPRLGTTTITGWLLELHYMFLADHFGLGLAGLFALMLCLLGVSGVWLYREFWKNVFTLRWHRGARILFSDLHKFTGITFVVFNLIVGFTGAYWNLTHLVGHWINGDPPQPQIGQRLYPDTLSLDALTRDAAQRLPGFRGNFISLPSDPAAPSVIFWGTIEPRGAFTGPYGSTVSYDPQTGAHTATSDLRTQGRWARIADTFTPLHYGTFGGLPVKILWCLGGLTPGLLGITGFLIWFRRQRPSPELARHEFASPL</sequence>
<evidence type="ECO:0000313" key="3">
    <source>
        <dbReference type="Proteomes" id="UP000095228"/>
    </source>
</evidence>